<dbReference type="SUPFAM" id="SSF51735">
    <property type="entry name" value="NAD(P)-binding Rossmann-fold domains"/>
    <property type="match status" value="1"/>
</dbReference>
<dbReference type="AlphaFoldDB" id="A0A450WPS0"/>
<gene>
    <name evidence="4" type="ORF">BECKLPF1236B_GA0070989_11596</name>
</gene>
<dbReference type="InterPro" id="IPR036291">
    <property type="entry name" value="NAD(P)-bd_dom_sf"/>
</dbReference>
<feature type="domain" description="Thioester reductase (TE)" evidence="3">
    <location>
        <begin position="31"/>
        <end position="269"/>
    </location>
</feature>
<evidence type="ECO:0000256" key="1">
    <source>
        <dbReference type="ARBA" id="ARBA00022450"/>
    </source>
</evidence>
<keyword evidence="2" id="KW-0597">Phosphoprotein</keyword>
<keyword evidence="1" id="KW-0596">Phosphopantetheine</keyword>
<proteinExistence type="predicted"/>
<dbReference type="Gene3D" id="3.40.50.720">
    <property type="entry name" value="NAD(P)-binding Rossmann-like Domain"/>
    <property type="match status" value="1"/>
</dbReference>
<evidence type="ECO:0000313" key="4">
    <source>
        <dbReference type="EMBL" id="VFK19042.1"/>
    </source>
</evidence>
<dbReference type="NCBIfam" id="TIGR01746">
    <property type="entry name" value="Thioester-redct"/>
    <property type="match status" value="1"/>
</dbReference>
<dbReference type="PANTHER" id="PTHR44845">
    <property type="entry name" value="CARRIER DOMAIN-CONTAINING PROTEIN"/>
    <property type="match status" value="1"/>
</dbReference>
<name>A0A450WPS0_9GAMM</name>
<dbReference type="EMBL" id="CAADFK010000159">
    <property type="protein sequence ID" value="VFK19042.1"/>
    <property type="molecule type" value="Genomic_DNA"/>
</dbReference>
<sequence length="391" mass="44004">MDLRSEAILAPTIRFDKPLAENSIQPESVFLTGATGFLGAYLLAELLRKTAANVYCLVRCEHPDEGKLRLQNALRSYSLWKEEFSSRVIPVVGDLSKPLLGLSEAYFGELAGRLNVIYHNGAQISFIRPYSALKKTNVFGTQEVLRLAGLIKTKPVHFVSSMAVFLSQTGSPMGKVLETDIPEFNPGMKMGYGQSKWVAERLVMVAQERGLPATIHRAVRIMGDTKTGVMGNLDDSLCRLMKGCIQLGKFPALDIPVTFIPVDYTSQAIIYLSLKEDAFGKAFHLFNPHVASWKILFNKITSLGYALEEVAYENWLEELKRKESEEPKNKLYQFLLLFLRSPNNLFAPKPQFDARYTFERLSDASIFCPSVDKLVPVYFSYFQEISYIPSP</sequence>
<organism evidence="4">
    <name type="scientific">Candidatus Kentrum sp. LPFa</name>
    <dbReference type="NCBI Taxonomy" id="2126335"/>
    <lineage>
        <taxon>Bacteria</taxon>
        <taxon>Pseudomonadati</taxon>
        <taxon>Pseudomonadota</taxon>
        <taxon>Gammaproteobacteria</taxon>
        <taxon>Candidatus Kentrum</taxon>
    </lineage>
</organism>
<reference evidence="4" key="1">
    <citation type="submission" date="2019-02" db="EMBL/GenBank/DDBJ databases">
        <authorList>
            <person name="Gruber-Vodicka R. H."/>
            <person name="Seah K. B. B."/>
        </authorList>
    </citation>
    <scope>NUCLEOTIDE SEQUENCE</scope>
    <source>
        <strain evidence="4">BECK_S313</strain>
    </source>
</reference>
<dbReference type="PANTHER" id="PTHR44845:SF6">
    <property type="entry name" value="BETA-ALANINE-ACTIVATING ENZYME"/>
    <property type="match status" value="1"/>
</dbReference>
<evidence type="ECO:0000256" key="2">
    <source>
        <dbReference type="ARBA" id="ARBA00022553"/>
    </source>
</evidence>
<dbReference type="Pfam" id="PF07993">
    <property type="entry name" value="NAD_binding_4"/>
    <property type="match status" value="1"/>
</dbReference>
<dbReference type="InterPro" id="IPR010080">
    <property type="entry name" value="Thioester_reductase-like_dom"/>
</dbReference>
<dbReference type="InterPro" id="IPR013120">
    <property type="entry name" value="FAR_NAD-bd"/>
</dbReference>
<accession>A0A450WPS0</accession>
<protein>
    <submittedName>
        <fullName evidence="4">Thioester reductase domain-containing protein</fullName>
    </submittedName>
</protein>
<evidence type="ECO:0000259" key="3">
    <source>
        <dbReference type="Pfam" id="PF07993"/>
    </source>
</evidence>
<dbReference type="CDD" id="cd05235">
    <property type="entry name" value="SDR_e1"/>
    <property type="match status" value="1"/>
</dbReference>